<dbReference type="GO" id="GO:0016491">
    <property type="term" value="F:oxidoreductase activity"/>
    <property type="evidence" value="ECO:0007669"/>
    <property type="project" value="UniProtKB-KW"/>
</dbReference>
<evidence type="ECO:0000256" key="1">
    <source>
        <dbReference type="ARBA" id="ARBA00006484"/>
    </source>
</evidence>
<accession>A0AA37ULD2</accession>
<keyword evidence="6" id="KW-1185">Reference proteome</keyword>
<comment type="similarity">
    <text evidence="1 3">Belongs to the short-chain dehydrogenases/reductases (SDR) family.</text>
</comment>
<dbReference type="RefSeq" id="WP_284248579.1">
    <property type="nucleotide sequence ID" value="NZ_BSUM01000001.1"/>
</dbReference>
<keyword evidence="2" id="KW-0560">Oxidoreductase</keyword>
<evidence type="ECO:0000313" key="5">
    <source>
        <dbReference type="EMBL" id="GMA30124.1"/>
    </source>
</evidence>
<reference evidence="5" key="2">
    <citation type="submission" date="2023-02" db="EMBL/GenBank/DDBJ databases">
        <authorList>
            <person name="Sun Q."/>
            <person name="Mori K."/>
        </authorList>
    </citation>
    <scope>NUCLEOTIDE SEQUENCE</scope>
    <source>
        <strain evidence="5">NBRC 112290</strain>
    </source>
</reference>
<evidence type="ECO:0000256" key="3">
    <source>
        <dbReference type="RuleBase" id="RU000363"/>
    </source>
</evidence>
<evidence type="ECO:0000256" key="2">
    <source>
        <dbReference type="ARBA" id="ARBA00023002"/>
    </source>
</evidence>
<dbReference type="InterPro" id="IPR036291">
    <property type="entry name" value="NAD(P)-bd_dom_sf"/>
</dbReference>
<dbReference type="Gene3D" id="3.40.50.720">
    <property type="entry name" value="NAD(P)-binding Rossmann-like Domain"/>
    <property type="match status" value="1"/>
</dbReference>
<protein>
    <submittedName>
        <fullName evidence="5">Short-chain dehydrogenase</fullName>
    </submittedName>
</protein>
<proteinExistence type="inferred from homology"/>
<dbReference type="PANTHER" id="PTHR44196">
    <property type="entry name" value="DEHYDROGENASE/REDUCTASE SDR FAMILY MEMBER 7B"/>
    <property type="match status" value="1"/>
</dbReference>
<sequence>MGTALITGASAGLGRELAWQLAEDGEDLVLVARDEARLETLAAQLRASAGVEVEVLPADLSVDDDVARVAARLREGGEGSEGSEDRAVDLLVNNAGFGVARPFVRSDLDSEIAALDVMVRAVLVLTRAAVDSMVPRGHGAILNVGSVAALTLSGTYAAHKAWLNTFTQGLAHQLRSTGVTATVVNPGFTRTEFHARLGMAKRPYPAAAWLEADSVVADALEAVRRGRVEVTPSLRYRAISALLRALPTAVVRGLGSHRR</sequence>
<dbReference type="PRINTS" id="PR00080">
    <property type="entry name" value="SDRFAMILY"/>
</dbReference>
<dbReference type="CDD" id="cd05233">
    <property type="entry name" value="SDR_c"/>
    <property type="match status" value="1"/>
</dbReference>
<reference evidence="5" key="1">
    <citation type="journal article" date="2014" name="Int. J. Syst. Evol. Microbiol.">
        <title>Complete genome sequence of Corynebacterium casei LMG S-19264T (=DSM 44701T), isolated from a smear-ripened cheese.</title>
        <authorList>
            <consortium name="US DOE Joint Genome Institute (JGI-PGF)"/>
            <person name="Walter F."/>
            <person name="Albersmeier A."/>
            <person name="Kalinowski J."/>
            <person name="Ruckert C."/>
        </authorList>
    </citation>
    <scope>NUCLEOTIDE SEQUENCE</scope>
    <source>
        <strain evidence="5">NBRC 112290</strain>
    </source>
</reference>
<dbReference type="PRINTS" id="PR00081">
    <property type="entry name" value="GDHRDH"/>
</dbReference>
<evidence type="ECO:0000259" key="4">
    <source>
        <dbReference type="SMART" id="SM00822"/>
    </source>
</evidence>
<feature type="domain" description="Ketoreductase" evidence="4">
    <location>
        <begin position="2"/>
        <end position="188"/>
    </location>
</feature>
<dbReference type="InterPro" id="IPR002347">
    <property type="entry name" value="SDR_fam"/>
</dbReference>
<evidence type="ECO:0000313" key="6">
    <source>
        <dbReference type="Proteomes" id="UP001157161"/>
    </source>
</evidence>
<dbReference type="GO" id="GO:0016020">
    <property type="term" value="C:membrane"/>
    <property type="evidence" value="ECO:0007669"/>
    <property type="project" value="TreeGrafter"/>
</dbReference>
<dbReference type="Pfam" id="PF00106">
    <property type="entry name" value="adh_short"/>
    <property type="match status" value="1"/>
</dbReference>
<organism evidence="5 6">
    <name type="scientific">Litorihabitans aurantiacus</name>
    <dbReference type="NCBI Taxonomy" id="1930061"/>
    <lineage>
        <taxon>Bacteria</taxon>
        <taxon>Bacillati</taxon>
        <taxon>Actinomycetota</taxon>
        <taxon>Actinomycetes</taxon>
        <taxon>Micrococcales</taxon>
        <taxon>Beutenbergiaceae</taxon>
        <taxon>Litorihabitans</taxon>
    </lineage>
</organism>
<comment type="caution">
    <text evidence="5">The sequence shown here is derived from an EMBL/GenBank/DDBJ whole genome shotgun (WGS) entry which is preliminary data.</text>
</comment>
<dbReference type="SUPFAM" id="SSF51735">
    <property type="entry name" value="NAD(P)-binding Rossmann-fold domains"/>
    <property type="match status" value="1"/>
</dbReference>
<dbReference type="Proteomes" id="UP001157161">
    <property type="component" value="Unassembled WGS sequence"/>
</dbReference>
<gene>
    <name evidence="5" type="ORF">GCM10025875_01160</name>
</gene>
<name>A0AA37ULD2_9MICO</name>
<dbReference type="InterPro" id="IPR057326">
    <property type="entry name" value="KR_dom"/>
</dbReference>
<dbReference type="AlphaFoldDB" id="A0AA37ULD2"/>
<dbReference type="EMBL" id="BSUM01000001">
    <property type="protein sequence ID" value="GMA30124.1"/>
    <property type="molecule type" value="Genomic_DNA"/>
</dbReference>
<dbReference type="PIRSF" id="PIRSF000126">
    <property type="entry name" value="11-beta-HSD1"/>
    <property type="match status" value="1"/>
</dbReference>
<dbReference type="PANTHER" id="PTHR44196:SF2">
    <property type="entry name" value="SHORT-CHAIN DEHYDROGENASE-RELATED"/>
    <property type="match status" value="1"/>
</dbReference>
<dbReference type="SMART" id="SM00822">
    <property type="entry name" value="PKS_KR"/>
    <property type="match status" value="1"/>
</dbReference>